<gene>
    <name evidence="1" type="ORF">SAMN04487908_105129</name>
</gene>
<reference evidence="2" key="1">
    <citation type="submission" date="2016-11" db="EMBL/GenBank/DDBJ databases">
        <authorList>
            <person name="Varghese N."/>
            <person name="Submissions S."/>
        </authorList>
    </citation>
    <scope>NUCLEOTIDE SEQUENCE [LARGE SCALE GENOMIC DNA]</scope>
    <source>
        <strain evidence="2">DSM 26349</strain>
    </source>
</reference>
<name>A0A1M6DX28_9FLAO</name>
<evidence type="ECO:0000313" key="2">
    <source>
        <dbReference type="Proteomes" id="UP000184172"/>
    </source>
</evidence>
<dbReference type="RefSeq" id="WP_073215964.1">
    <property type="nucleotide sequence ID" value="NZ_FNNS01000006.1"/>
</dbReference>
<dbReference type="EMBL" id="FQYV01000005">
    <property type="protein sequence ID" value="SHI77703.1"/>
    <property type="molecule type" value="Genomic_DNA"/>
</dbReference>
<dbReference type="Proteomes" id="UP000184172">
    <property type="component" value="Unassembled WGS sequence"/>
</dbReference>
<sequence>MKQFKFFSPIKSIQGLLIVFLLTSLSVTAQVGIGTNTPAAGSALQIDSTTGALVPPRVTNAQMLAISPLDGAIVYNTEADALFIYSSGSWNNIKTVEPLPSIIISKEWGAGNNNNLVSTTNNTYYNFPIGSSEVLSNDPSFFTVTSNGTVRIEEDGNYLITAGFSVDELPTGDHKYIIGVYKGSTLIGYLVRGNVDMAADDEFGTSGVMALPFKKNDVVSLQYVLNNGGTPLDARFFKIGIIKM</sequence>
<evidence type="ECO:0000313" key="1">
    <source>
        <dbReference type="EMBL" id="SHI77703.1"/>
    </source>
</evidence>
<dbReference type="AlphaFoldDB" id="A0A1M6DX28"/>
<proteinExistence type="predicted"/>
<dbReference type="STRING" id="797419.SAMN05216556_10643"/>
<protein>
    <recommendedName>
        <fullName evidence="3">C1q domain-containing protein</fullName>
    </recommendedName>
</protein>
<accession>A0A1M6DX28</accession>
<keyword evidence="2" id="KW-1185">Reference proteome</keyword>
<evidence type="ECO:0008006" key="3">
    <source>
        <dbReference type="Google" id="ProtNLM"/>
    </source>
</evidence>
<dbReference type="OrthoDB" id="1145223at2"/>
<organism evidence="1 2">
    <name type="scientific">Aequorivita viscosa</name>
    <dbReference type="NCBI Taxonomy" id="797419"/>
    <lineage>
        <taxon>Bacteria</taxon>
        <taxon>Pseudomonadati</taxon>
        <taxon>Bacteroidota</taxon>
        <taxon>Flavobacteriia</taxon>
        <taxon>Flavobacteriales</taxon>
        <taxon>Flavobacteriaceae</taxon>
        <taxon>Aequorivita</taxon>
    </lineage>
</organism>